<dbReference type="AlphaFoldDB" id="A0A0K1QEP2"/>
<dbReference type="InterPro" id="IPR035234">
    <property type="entry name" value="IgGFc-bd_N"/>
</dbReference>
<dbReference type="RefSeq" id="WP_146654864.1">
    <property type="nucleotide sequence ID" value="NZ_CP012333.1"/>
</dbReference>
<evidence type="ECO:0000259" key="1">
    <source>
        <dbReference type="Pfam" id="PF17517"/>
    </source>
</evidence>
<dbReference type="Proteomes" id="UP000064967">
    <property type="component" value="Chromosome"/>
</dbReference>
<evidence type="ECO:0000313" key="3">
    <source>
        <dbReference type="Proteomes" id="UP000064967"/>
    </source>
</evidence>
<dbReference type="KEGG" id="llu:AKJ09_10882"/>
<feature type="domain" description="IgGFc-binding protein N-terminal" evidence="1">
    <location>
        <begin position="1"/>
        <end position="111"/>
    </location>
</feature>
<sequence>MTGARKNFTLGDPDFVNVIADDQFLDHYVFFVDHTYRDSSLTLVRRKDQSGFHEVQLDCVGSVADWRPLGTDGTAEYTWVQVTKEGQGKGACTYGRHEATSDGPFGLYVWGVDDYASYGFPAGAGSRPTSPVKIVVR</sequence>
<dbReference type="EMBL" id="CP012333">
    <property type="protein sequence ID" value="AKV04219.1"/>
    <property type="molecule type" value="Genomic_DNA"/>
</dbReference>
<dbReference type="Pfam" id="PF17517">
    <property type="entry name" value="IgGFc_binding"/>
    <property type="match status" value="1"/>
</dbReference>
<proteinExistence type="predicted"/>
<gene>
    <name evidence="2" type="ORF">AKJ09_10882</name>
</gene>
<dbReference type="OrthoDB" id="5486557at2"/>
<name>A0A0K1QEP2_9BACT</name>
<keyword evidence="3" id="KW-1185">Reference proteome</keyword>
<organism evidence="2 3">
    <name type="scientific">Labilithrix luteola</name>
    <dbReference type="NCBI Taxonomy" id="1391654"/>
    <lineage>
        <taxon>Bacteria</taxon>
        <taxon>Pseudomonadati</taxon>
        <taxon>Myxococcota</taxon>
        <taxon>Polyangia</taxon>
        <taxon>Polyangiales</taxon>
        <taxon>Labilitrichaceae</taxon>
        <taxon>Labilithrix</taxon>
    </lineage>
</organism>
<reference evidence="2 3" key="1">
    <citation type="submission" date="2015-08" db="EMBL/GenBank/DDBJ databases">
        <authorList>
            <person name="Babu N.S."/>
            <person name="Beckwith C.J."/>
            <person name="Beseler K.G."/>
            <person name="Brison A."/>
            <person name="Carone J.V."/>
            <person name="Caskin T.P."/>
            <person name="Diamond M."/>
            <person name="Durham M.E."/>
            <person name="Foxe J.M."/>
            <person name="Go M."/>
            <person name="Henderson B.A."/>
            <person name="Jones I.B."/>
            <person name="McGettigan J.A."/>
            <person name="Micheletti S.J."/>
            <person name="Nasrallah M.E."/>
            <person name="Ortiz D."/>
            <person name="Piller C.R."/>
            <person name="Privatt S.R."/>
            <person name="Schneider S.L."/>
            <person name="Sharp S."/>
            <person name="Smith T.C."/>
            <person name="Stanton J.D."/>
            <person name="Ullery H.E."/>
            <person name="Wilson R.J."/>
            <person name="Serrano M.G."/>
            <person name="Buck G."/>
            <person name="Lee V."/>
            <person name="Wang Y."/>
            <person name="Carvalho R."/>
            <person name="Voegtly L."/>
            <person name="Shi R."/>
            <person name="Duckworth R."/>
            <person name="Johnson A."/>
            <person name="Loviza R."/>
            <person name="Walstead R."/>
            <person name="Shah Z."/>
            <person name="Kiflezghi M."/>
            <person name="Wade K."/>
            <person name="Ball S.L."/>
            <person name="Bradley K.W."/>
            <person name="Asai D.J."/>
            <person name="Bowman C.A."/>
            <person name="Russell D.A."/>
            <person name="Pope W.H."/>
            <person name="Jacobs-Sera D."/>
            <person name="Hendrix R.W."/>
            <person name="Hatfull G.F."/>
        </authorList>
    </citation>
    <scope>NUCLEOTIDE SEQUENCE [LARGE SCALE GENOMIC DNA]</scope>
    <source>
        <strain evidence="2 3">DSM 27648</strain>
    </source>
</reference>
<protein>
    <recommendedName>
        <fullName evidence="1">IgGFc-binding protein N-terminal domain-containing protein</fullName>
    </recommendedName>
</protein>
<accession>A0A0K1QEP2</accession>
<evidence type="ECO:0000313" key="2">
    <source>
        <dbReference type="EMBL" id="AKV04219.1"/>
    </source>
</evidence>